<dbReference type="RefSeq" id="XP_067919559.1">
    <property type="nucleotide sequence ID" value="XM_068068460.1"/>
</dbReference>
<dbReference type="Proteomes" id="UP000221165">
    <property type="component" value="Unassembled WGS sequence"/>
</dbReference>
<name>A0A2C6KMX1_9APIC</name>
<dbReference type="VEuPathDB" id="ToxoDB:CSUI_008326"/>
<dbReference type="AlphaFoldDB" id="A0A2C6KMX1"/>
<evidence type="ECO:0000313" key="2">
    <source>
        <dbReference type="Proteomes" id="UP000221165"/>
    </source>
</evidence>
<accession>A0A2C6KMX1</accession>
<proteinExistence type="predicted"/>
<feature type="non-terminal residue" evidence="1">
    <location>
        <position position="1"/>
    </location>
</feature>
<comment type="caution">
    <text evidence="1">The sequence shown here is derived from an EMBL/GenBank/DDBJ whole genome shotgun (WGS) entry which is preliminary data.</text>
</comment>
<reference evidence="1 2" key="1">
    <citation type="journal article" date="2017" name="Int. J. Parasitol.">
        <title>The genome of the protozoan parasite Cystoisospora suis and a reverse vaccinology approach to identify vaccine candidates.</title>
        <authorList>
            <person name="Palmieri N."/>
            <person name="Shrestha A."/>
            <person name="Ruttkowski B."/>
            <person name="Beck T."/>
            <person name="Vogl C."/>
            <person name="Tomley F."/>
            <person name="Blake D.P."/>
            <person name="Joachim A."/>
        </authorList>
    </citation>
    <scope>NUCLEOTIDE SEQUENCE [LARGE SCALE GENOMIC DNA]</scope>
    <source>
        <strain evidence="1 2">Wien I</strain>
    </source>
</reference>
<organism evidence="1 2">
    <name type="scientific">Cystoisospora suis</name>
    <dbReference type="NCBI Taxonomy" id="483139"/>
    <lineage>
        <taxon>Eukaryota</taxon>
        <taxon>Sar</taxon>
        <taxon>Alveolata</taxon>
        <taxon>Apicomplexa</taxon>
        <taxon>Conoidasida</taxon>
        <taxon>Coccidia</taxon>
        <taxon>Eucoccidiorida</taxon>
        <taxon>Eimeriorina</taxon>
        <taxon>Sarcocystidae</taxon>
        <taxon>Cystoisospora</taxon>
    </lineage>
</organism>
<keyword evidence="2" id="KW-1185">Reference proteome</keyword>
<protein>
    <submittedName>
        <fullName evidence="1">Uncharacterized protein</fullName>
    </submittedName>
</protein>
<sequence>RRGAKRRLASLRKYRWRAFPPVFCVSCEDDDKLR</sequence>
<dbReference type="EMBL" id="MIGC01004630">
    <property type="protein sequence ID" value="PHJ17845.1"/>
    <property type="molecule type" value="Genomic_DNA"/>
</dbReference>
<gene>
    <name evidence="1" type="ORF">CSUI_008326</name>
</gene>
<evidence type="ECO:0000313" key="1">
    <source>
        <dbReference type="EMBL" id="PHJ17845.1"/>
    </source>
</evidence>
<dbReference type="GeneID" id="94431671"/>